<reference evidence="3 4" key="1">
    <citation type="submission" date="2019-02" db="EMBL/GenBank/DDBJ databases">
        <title>Deep-cultivation of Planctomycetes and their phenomic and genomic characterization uncovers novel biology.</title>
        <authorList>
            <person name="Wiegand S."/>
            <person name="Jogler M."/>
            <person name="Boedeker C."/>
            <person name="Pinto D."/>
            <person name="Vollmers J."/>
            <person name="Rivas-Marin E."/>
            <person name="Kohn T."/>
            <person name="Peeters S.H."/>
            <person name="Heuer A."/>
            <person name="Rast P."/>
            <person name="Oberbeckmann S."/>
            <person name="Bunk B."/>
            <person name="Jeske O."/>
            <person name="Meyerdierks A."/>
            <person name="Storesund J.E."/>
            <person name="Kallscheuer N."/>
            <person name="Luecker S."/>
            <person name="Lage O.M."/>
            <person name="Pohl T."/>
            <person name="Merkel B.J."/>
            <person name="Hornburger P."/>
            <person name="Mueller R.-W."/>
            <person name="Bruemmer F."/>
            <person name="Labrenz M."/>
            <person name="Spormann A.M."/>
            <person name="Op Den Camp H."/>
            <person name="Overmann J."/>
            <person name="Amann R."/>
            <person name="Jetten M.S.M."/>
            <person name="Mascher T."/>
            <person name="Medema M.H."/>
            <person name="Devos D.P."/>
            <person name="Kaster A.-K."/>
            <person name="Ovreas L."/>
            <person name="Rohde M."/>
            <person name="Galperin M.Y."/>
            <person name="Jogler C."/>
        </authorList>
    </citation>
    <scope>NUCLEOTIDE SEQUENCE [LARGE SCALE GENOMIC DNA]</scope>
    <source>
        <strain evidence="3 4">Pla52n</strain>
    </source>
</reference>
<evidence type="ECO:0000256" key="2">
    <source>
        <dbReference type="SAM" id="SignalP"/>
    </source>
</evidence>
<keyword evidence="4" id="KW-1185">Reference proteome</keyword>
<accession>A0A5C6BBF3</accession>
<comment type="caution">
    <text evidence="3">The sequence shown here is derived from an EMBL/GenBank/DDBJ whole genome shotgun (WGS) entry which is preliminary data.</text>
</comment>
<feature type="compositionally biased region" description="Polar residues" evidence="1">
    <location>
        <begin position="25"/>
        <end position="42"/>
    </location>
</feature>
<evidence type="ECO:0000313" key="4">
    <source>
        <dbReference type="Proteomes" id="UP000320176"/>
    </source>
</evidence>
<feature type="region of interest" description="Disordered" evidence="1">
    <location>
        <begin position="23"/>
        <end position="43"/>
    </location>
</feature>
<organism evidence="3 4">
    <name type="scientific">Stieleria varia</name>
    <dbReference type="NCBI Taxonomy" id="2528005"/>
    <lineage>
        <taxon>Bacteria</taxon>
        <taxon>Pseudomonadati</taxon>
        <taxon>Planctomycetota</taxon>
        <taxon>Planctomycetia</taxon>
        <taxon>Pirellulales</taxon>
        <taxon>Pirellulaceae</taxon>
        <taxon>Stieleria</taxon>
    </lineage>
</organism>
<gene>
    <name evidence="3" type="ORF">Pla52n_11590</name>
</gene>
<feature type="chain" id="PRO_5022894562" evidence="2">
    <location>
        <begin position="25"/>
        <end position="233"/>
    </location>
</feature>
<evidence type="ECO:0000256" key="1">
    <source>
        <dbReference type="SAM" id="MobiDB-lite"/>
    </source>
</evidence>
<keyword evidence="2" id="KW-0732">Signal</keyword>
<protein>
    <submittedName>
        <fullName evidence="3">Uncharacterized protein</fullName>
    </submittedName>
</protein>
<evidence type="ECO:0000313" key="3">
    <source>
        <dbReference type="EMBL" id="TWU08576.1"/>
    </source>
</evidence>
<dbReference type="OrthoDB" id="254108at2"/>
<dbReference type="Proteomes" id="UP000320176">
    <property type="component" value="Unassembled WGS sequence"/>
</dbReference>
<sequence length="233" mass="25537" precursor="true">MKRIIAIAFLVVTATALGTALTKADNGSSSAAEKNVSTTTDSSCHRGQPCESCKDACKKVCSDCKESCTPMPDNEHDSAAKLPPATAAMASVRGRGHAGDSQHAKDHQDFFFLIEHREKIQRTIKEIPDGVETLTESDDPAVAAMIQTHVNAMYDRVEHSNPIRMRDPLFREVFANGKKIKMQLEHTDKGIRVKETSDDAYVVKLIRAHAAVVSLWIKNGYSELPKNHAAPAR</sequence>
<dbReference type="RefSeq" id="WP_146518599.1">
    <property type="nucleotide sequence ID" value="NZ_CP151726.1"/>
</dbReference>
<dbReference type="AlphaFoldDB" id="A0A5C6BBF3"/>
<proteinExistence type="predicted"/>
<dbReference type="EMBL" id="SJPN01000001">
    <property type="protein sequence ID" value="TWU08576.1"/>
    <property type="molecule type" value="Genomic_DNA"/>
</dbReference>
<name>A0A5C6BBF3_9BACT</name>
<feature type="signal peptide" evidence="2">
    <location>
        <begin position="1"/>
        <end position="24"/>
    </location>
</feature>